<sequence length="72" mass="7881">GLNSPFSLFFATDPVAIDCVMHDHIAAELGDSLTQAADRYLVLASRVGIGVFESANPWTDSYTQIDYTKIML</sequence>
<reference evidence="1" key="1">
    <citation type="journal article" date="2014" name="Front. Microbiol.">
        <title>High frequency of phylogenetically diverse reductive dehalogenase-homologous genes in deep subseafloor sedimentary metagenomes.</title>
        <authorList>
            <person name="Kawai M."/>
            <person name="Futagami T."/>
            <person name="Toyoda A."/>
            <person name="Takaki Y."/>
            <person name="Nishi S."/>
            <person name="Hori S."/>
            <person name="Arai W."/>
            <person name="Tsubouchi T."/>
            <person name="Morono Y."/>
            <person name="Uchiyama I."/>
            <person name="Ito T."/>
            <person name="Fujiyama A."/>
            <person name="Inagaki F."/>
            <person name="Takami H."/>
        </authorList>
    </citation>
    <scope>NUCLEOTIDE SEQUENCE</scope>
    <source>
        <strain evidence="1">Expedition CK06-06</strain>
    </source>
</reference>
<feature type="non-terminal residue" evidence="1">
    <location>
        <position position="1"/>
    </location>
</feature>
<accession>X0WBJ5</accession>
<gene>
    <name evidence="1" type="ORF">S01H1_50393</name>
</gene>
<dbReference type="AlphaFoldDB" id="X0WBJ5"/>
<name>X0WBJ5_9ZZZZ</name>
<dbReference type="EMBL" id="BARS01032470">
    <property type="protein sequence ID" value="GAG28015.1"/>
    <property type="molecule type" value="Genomic_DNA"/>
</dbReference>
<proteinExistence type="predicted"/>
<protein>
    <submittedName>
        <fullName evidence="1">Uncharacterized protein</fullName>
    </submittedName>
</protein>
<evidence type="ECO:0000313" key="1">
    <source>
        <dbReference type="EMBL" id="GAG28015.1"/>
    </source>
</evidence>
<comment type="caution">
    <text evidence="1">The sequence shown here is derived from an EMBL/GenBank/DDBJ whole genome shotgun (WGS) entry which is preliminary data.</text>
</comment>
<organism evidence="1">
    <name type="scientific">marine sediment metagenome</name>
    <dbReference type="NCBI Taxonomy" id="412755"/>
    <lineage>
        <taxon>unclassified sequences</taxon>
        <taxon>metagenomes</taxon>
        <taxon>ecological metagenomes</taxon>
    </lineage>
</organism>